<dbReference type="STRING" id="187420.MTH_206"/>
<dbReference type="PIR" id="C69125">
    <property type="entry name" value="C69125"/>
</dbReference>
<accession>O26308</accession>
<name>O26308_METTH</name>
<dbReference type="Proteomes" id="UP000005223">
    <property type="component" value="Chromosome"/>
</dbReference>
<dbReference type="HOGENOM" id="CLU_2597804_0_0_2"/>
<dbReference type="InParanoid" id="O26308"/>
<dbReference type="EnsemblBacteria" id="AAB84712">
    <property type="protein sequence ID" value="AAB84712"/>
    <property type="gene ID" value="MTH_206"/>
</dbReference>
<evidence type="ECO:0000313" key="2">
    <source>
        <dbReference type="Proteomes" id="UP000005223"/>
    </source>
</evidence>
<dbReference type="EMBL" id="AE000666">
    <property type="protein sequence ID" value="AAB84712.1"/>
    <property type="molecule type" value="Genomic_DNA"/>
</dbReference>
<protein>
    <submittedName>
        <fullName evidence="1">Uncharacterized protein</fullName>
    </submittedName>
</protein>
<dbReference type="PaxDb" id="187420-MTH_206"/>
<gene>
    <name evidence="1" type="ordered locus">MTH_206</name>
</gene>
<sequence>MPDCHYFTSIIHTRISKTEFKKLSDSVQINLSIVWAAPFKKIVLHRIMLEDKPGRARKAVPLPLFKWIAATVINFPGHR</sequence>
<keyword evidence="2" id="KW-1185">Reference proteome</keyword>
<dbReference type="AlphaFoldDB" id="O26308"/>
<evidence type="ECO:0000313" key="1">
    <source>
        <dbReference type="EMBL" id="AAB84712.1"/>
    </source>
</evidence>
<dbReference type="BRENDA" id="1.4.1.13">
    <property type="organism ID" value="7216"/>
</dbReference>
<organism evidence="1 2">
    <name type="scientific">Methanothermobacter thermautotrophicus (strain ATCC 29096 / DSM 1053 / JCM 10044 / NBRC 100330 / Delta H)</name>
    <name type="common">Methanobacterium thermoautotrophicum</name>
    <dbReference type="NCBI Taxonomy" id="187420"/>
    <lineage>
        <taxon>Archaea</taxon>
        <taxon>Methanobacteriati</taxon>
        <taxon>Methanobacteriota</taxon>
        <taxon>Methanomada group</taxon>
        <taxon>Methanobacteria</taxon>
        <taxon>Methanobacteriales</taxon>
        <taxon>Methanobacteriaceae</taxon>
        <taxon>Methanothermobacter</taxon>
    </lineage>
</organism>
<proteinExistence type="predicted"/>
<reference evidence="1 2" key="1">
    <citation type="journal article" date="1997" name="J. Bacteriol.">
        <title>Complete genome sequence of Methanobacterium thermoautotrophicum deltaH: functional analysis and comparative genomics.</title>
        <authorList>
            <person name="Smith D.R."/>
            <person name="Doucette-Stamm L.A."/>
            <person name="Deloughery C."/>
            <person name="Lee H.-M."/>
            <person name="Dubois J."/>
            <person name="Aldredge T."/>
            <person name="Bashirzadeh R."/>
            <person name="Blakely D."/>
            <person name="Cook R."/>
            <person name="Gilbert K."/>
            <person name="Harrison D."/>
            <person name="Hoang L."/>
            <person name="Keagle P."/>
            <person name="Lumm W."/>
            <person name="Pothier B."/>
            <person name="Qiu D."/>
            <person name="Spadafora R."/>
            <person name="Vicare R."/>
            <person name="Wang Y."/>
            <person name="Wierzbowski J."/>
            <person name="Gibson R."/>
            <person name="Jiwani N."/>
            <person name="Caruso A."/>
            <person name="Bush D."/>
            <person name="Safer H."/>
            <person name="Patwell D."/>
            <person name="Prabhakar S."/>
            <person name="McDougall S."/>
            <person name="Shimer G."/>
            <person name="Goyal A."/>
            <person name="Pietrovski S."/>
            <person name="Church G.M."/>
            <person name="Daniels C.J."/>
            <person name="Mao J.-i."/>
            <person name="Rice P."/>
            <person name="Nolling J."/>
            <person name="Reeve J.N."/>
        </authorList>
    </citation>
    <scope>NUCLEOTIDE SEQUENCE [LARGE SCALE GENOMIC DNA]</scope>
    <source>
        <strain evidence="2">ATCC 29096 / DSM 1053 / JCM 10044 / NBRC 100330 / Delta H</strain>
    </source>
</reference>
<dbReference type="KEGG" id="mth:MTH_206"/>